<accession>A0ABU3VHU4</accession>
<dbReference type="RefSeq" id="WP_316779609.1">
    <property type="nucleotide sequence ID" value="NZ_JASMWN010000016.1"/>
</dbReference>
<name>A0ABU3VHU4_9RHOB</name>
<reference evidence="2" key="1">
    <citation type="submission" date="2023-05" db="EMBL/GenBank/DDBJ databases">
        <title>Sedimentitalea sp. nov. JM2-8.</title>
        <authorList>
            <person name="Huang J."/>
        </authorList>
    </citation>
    <scope>NUCLEOTIDE SEQUENCE [LARGE SCALE GENOMIC DNA]</scope>
    <source>
        <strain evidence="2">KHS03</strain>
    </source>
</reference>
<dbReference type="Proteomes" id="UP001255416">
    <property type="component" value="Unassembled WGS sequence"/>
</dbReference>
<evidence type="ECO:0000313" key="1">
    <source>
        <dbReference type="EMBL" id="MDU9005741.1"/>
    </source>
</evidence>
<comment type="caution">
    <text evidence="1">The sequence shown here is derived from an EMBL/GenBank/DDBJ whole genome shotgun (WGS) entry which is preliminary data.</text>
</comment>
<dbReference type="EMBL" id="JASMWN010000016">
    <property type="protein sequence ID" value="MDU9005741.1"/>
    <property type="molecule type" value="Genomic_DNA"/>
</dbReference>
<evidence type="ECO:0000313" key="2">
    <source>
        <dbReference type="Proteomes" id="UP001255416"/>
    </source>
</evidence>
<dbReference type="Pfam" id="PF23812">
    <property type="entry name" value="Phage_TAC_18"/>
    <property type="match status" value="1"/>
</dbReference>
<keyword evidence="2" id="KW-1185">Reference proteome</keyword>
<proteinExistence type="predicted"/>
<protein>
    <submittedName>
        <fullName evidence="1">Uncharacterized protein</fullName>
    </submittedName>
</protein>
<sequence length="113" mass="12365">MAGIDRLKRQLVSALQDHIATGRPANLPVGARVIWNAFTALSRSRSYSNMGPNPISYVEIEAWCRLMRMPLQPHHVDIICALDRAWMNPGSTGEAKPQPRSGLTAAVFDAVVG</sequence>
<organism evidence="1 2">
    <name type="scientific">Sedimentitalea todarodis</name>
    <dbReference type="NCBI Taxonomy" id="1631240"/>
    <lineage>
        <taxon>Bacteria</taxon>
        <taxon>Pseudomonadati</taxon>
        <taxon>Pseudomonadota</taxon>
        <taxon>Alphaproteobacteria</taxon>
        <taxon>Rhodobacterales</taxon>
        <taxon>Paracoccaceae</taxon>
        <taxon>Sedimentitalea</taxon>
    </lineage>
</organism>
<dbReference type="InterPro" id="IPR056919">
    <property type="entry name" value="Phage_TAC_18"/>
</dbReference>
<gene>
    <name evidence="1" type="ORF">QO231_18075</name>
</gene>